<dbReference type="RefSeq" id="WP_235658646.1">
    <property type="nucleotide sequence ID" value="NZ_QJJU01000051.1"/>
</dbReference>
<evidence type="ECO:0000313" key="2">
    <source>
        <dbReference type="Proteomes" id="UP000247781"/>
    </source>
</evidence>
<name>A0A318H1H9_9MYCO</name>
<reference evidence="2" key="1">
    <citation type="submission" date="2018-05" db="EMBL/GenBank/DDBJ databases">
        <authorList>
            <person name="Deangelis K."/>
            <person name="Huntemann M."/>
            <person name="Clum A."/>
            <person name="Pillay M."/>
            <person name="Palaniappan K."/>
            <person name="Varghese N."/>
            <person name="Mikhailova N."/>
            <person name="Stamatis D."/>
            <person name="Reddy T."/>
            <person name="Daum C."/>
            <person name="Shapiro N."/>
            <person name="Ivanova N."/>
            <person name="Kyrpides N."/>
            <person name="Woyke T."/>
        </authorList>
    </citation>
    <scope>NUCLEOTIDE SEQUENCE [LARGE SCALE GENOMIC DNA]</scope>
    <source>
        <strain evidence="2">GAS496</strain>
    </source>
</reference>
<dbReference type="EMBL" id="QJJU01000051">
    <property type="protein sequence ID" value="PXW96708.1"/>
    <property type="molecule type" value="Genomic_DNA"/>
</dbReference>
<accession>A0A318H1H9</accession>
<dbReference type="AlphaFoldDB" id="A0A318H1H9"/>
<proteinExistence type="predicted"/>
<keyword evidence="2" id="KW-1185">Reference proteome</keyword>
<gene>
    <name evidence="1" type="ORF">C8E89_15115</name>
</gene>
<evidence type="ECO:0000313" key="1">
    <source>
        <dbReference type="EMBL" id="PXW96708.1"/>
    </source>
</evidence>
<comment type="caution">
    <text evidence="1">The sequence shown here is derived from an EMBL/GenBank/DDBJ whole genome shotgun (WGS) entry which is preliminary data.</text>
</comment>
<dbReference type="Proteomes" id="UP000247781">
    <property type="component" value="Unassembled WGS sequence"/>
</dbReference>
<protein>
    <submittedName>
        <fullName evidence="1">Uncharacterized protein</fullName>
    </submittedName>
</protein>
<reference evidence="1 2" key="2">
    <citation type="submission" date="2018-06" db="EMBL/GenBank/DDBJ databases">
        <title>Sequencing of bacterial isolates from soil warming experiment in Harvard Forest, Massachusetts, USA.</title>
        <authorList>
            <person name="Deangelis K.PhD."/>
        </authorList>
    </citation>
    <scope>NUCLEOTIDE SEQUENCE [LARGE SCALE GENOMIC DNA]</scope>
    <source>
        <strain evidence="1 2">GAS496</strain>
    </source>
</reference>
<sequence>MLPSRSQLQGWNPESLSPAASGLSAAGLSVYTAVRNLDDGCDRMPEARTWDGPAHKAASAMFGRATDTASQFSHYTEGVAAALTKGSGTIGGARTALLNHADEVDRGELSVSDMWVVLIKPAQVSAEKAASLQAQAKAGQAEVNRLLVALGDAENGTAAQVQAAARNFGFALPGPNDPRSLDPNSGFAQPADQVPNPMTLNGLIQQGVVRDNDMAQTVRESKEWVTKDGQVRKTLTMMDGSRHEIYEWNEFLPCVEDTYYDKNGKEVSSTFSQDKTNYDGTKFTSIKFADGTEVTMTCTADGKCTGGVTAADGRHGVLPDEFFTHPALTTVGGAFTGLEEQAKRGIPMLSPQSVENLGNVGKYSGPTLGVATALYDTVTAKTFQDACVAAISGGAAIVGADVGGPLGAGLATGLDIPELPQSQQRAETCSVDGRSVMSAASSAISCAANEIAYRDTRLAFLRPHRNSCCDLGGA</sequence>
<organism evidence="1 2">
    <name type="scientific">Mycolicibacterium moriokaense</name>
    <dbReference type="NCBI Taxonomy" id="39691"/>
    <lineage>
        <taxon>Bacteria</taxon>
        <taxon>Bacillati</taxon>
        <taxon>Actinomycetota</taxon>
        <taxon>Actinomycetes</taxon>
        <taxon>Mycobacteriales</taxon>
        <taxon>Mycobacteriaceae</taxon>
        <taxon>Mycolicibacterium</taxon>
    </lineage>
</organism>